<dbReference type="Proteomes" id="UP000033109">
    <property type="component" value="Chromosome"/>
</dbReference>
<keyword evidence="2" id="KW-1185">Reference proteome</keyword>
<evidence type="ECO:0000313" key="2">
    <source>
        <dbReference type="Proteomes" id="UP000033109"/>
    </source>
</evidence>
<dbReference type="STRING" id="400092.PKOR_16485"/>
<dbReference type="HOGENOM" id="CLU_2070943_0_0_10"/>
<evidence type="ECO:0000313" key="1">
    <source>
        <dbReference type="EMBL" id="AKD04391.1"/>
    </source>
</evidence>
<name>A0A0E3UYE0_9BACT</name>
<gene>
    <name evidence="1" type="ORF">PKOR_16485</name>
</gene>
<proteinExistence type="predicted"/>
<dbReference type="KEGG" id="pko:PKOR_16485"/>
<protein>
    <submittedName>
        <fullName evidence="1">Uncharacterized protein</fullName>
    </submittedName>
</protein>
<reference evidence="1 2" key="1">
    <citation type="journal article" date="2015" name="Sci. Rep.">
        <title>Unraveling adaptation of Pontibacter korlensis to radiation and infertility in desert through complete genome and comparative transcriptomic analysis.</title>
        <authorList>
            <person name="Dai J."/>
            <person name="Dai W."/>
            <person name="Qiu C."/>
            <person name="Yang Z."/>
            <person name="Zhang Y."/>
            <person name="Zhou M."/>
            <person name="Zhang L."/>
            <person name="Fang C."/>
            <person name="Gao Q."/>
            <person name="Yang Q."/>
            <person name="Li X."/>
            <person name="Wang Z."/>
            <person name="Wang Z."/>
            <person name="Jia Z."/>
            <person name="Chen X."/>
        </authorList>
    </citation>
    <scope>NUCLEOTIDE SEQUENCE [LARGE SCALE GENOMIC DNA]</scope>
    <source>
        <strain evidence="1 2">X14-1T</strain>
    </source>
</reference>
<sequence length="118" mass="13196">MDAEASLYGYRWRSDTQKQDKLMPIGAPQDRLYLPTELLPHLYPLGSGAAPCPSGLKFTKKVLVKVGGFEESFRKELQLYKDQALLHKMYLKEQVYHLLSTSGQVQTADGIDSCTSAS</sequence>
<accession>A0A0E3UYE0</accession>
<dbReference type="EMBL" id="CP009621">
    <property type="protein sequence ID" value="AKD04391.1"/>
    <property type="molecule type" value="Genomic_DNA"/>
</dbReference>
<dbReference type="AlphaFoldDB" id="A0A0E3UYE0"/>
<organism evidence="1 2">
    <name type="scientific">Pontibacter korlensis</name>
    <dbReference type="NCBI Taxonomy" id="400092"/>
    <lineage>
        <taxon>Bacteria</taxon>
        <taxon>Pseudomonadati</taxon>
        <taxon>Bacteroidota</taxon>
        <taxon>Cytophagia</taxon>
        <taxon>Cytophagales</taxon>
        <taxon>Hymenobacteraceae</taxon>
        <taxon>Pontibacter</taxon>
    </lineage>
</organism>
<dbReference type="PATRIC" id="fig|400092.3.peg.3613"/>